<organism evidence="1 2">
    <name type="scientific">Parabacteroides faecalis</name>
    <dbReference type="NCBI Taxonomy" id="2924040"/>
    <lineage>
        <taxon>Bacteria</taxon>
        <taxon>Pseudomonadati</taxon>
        <taxon>Bacteroidota</taxon>
        <taxon>Bacteroidia</taxon>
        <taxon>Bacteroidales</taxon>
        <taxon>Tannerellaceae</taxon>
        <taxon>Parabacteroides</taxon>
    </lineage>
</organism>
<evidence type="ECO:0000313" key="1">
    <source>
        <dbReference type="EMBL" id="MCJ2382300.1"/>
    </source>
</evidence>
<dbReference type="RefSeq" id="WP_243326602.1">
    <property type="nucleotide sequence ID" value="NZ_JAKZMM010000069.1"/>
</dbReference>
<dbReference type="Proteomes" id="UP001165444">
    <property type="component" value="Unassembled WGS sequence"/>
</dbReference>
<evidence type="ECO:0000313" key="2">
    <source>
        <dbReference type="Proteomes" id="UP001165444"/>
    </source>
</evidence>
<comment type="caution">
    <text evidence="1">The sequence shown here is derived from an EMBL/GenBank/DDBJ whole genome shotgun (WGS) entry which is preliminary data.</text>
</comment>
<protein>
    <submittedName>
        <fullName evidence="1">Dephospho-CoA kinase</fullName>
    </submittedName>
</protein>
<keyword evidence="1" id="KW-0808">Transferase</keyword>
<keyword evidence="1" id="KW-0418">Kinase</keyword>
<dbReference type="EMBL" id="JAKZMM010000069">
    <property type="protein sequence ID" value="MCJ2382300.1"/>
    <property type="molecule type" value="Genomic_DNA"/>
</dbReference>
<name>A0ABT0C5T0_9BACT</name>
<dbReference type="GO" id="GO:0016301">
    <property type="term" value="F:kinase activity"/>
    <property type="evidence" value="ECO:0007669"/>
    <property type="project" value="UniProtKB-KW"/>
</dbReference>
<reference evidence="1 2" key="1">
    <citation type="submission" date="2022-03" db="EMBL/GenBank/DDBJ databases">
        <title>Parabacteroides sp. nov. isolated from swine feces.</title>
        <authorList>
            <person name="Bak J.E."/>
        </authorList>
    </citation>
    <scope>NUCLEOTIDE SEQUENCE [LARGE SCALE GENOMIC DNA]</scope>
    <source>
        <strain evidence="1 2">AGMB00274</strain>
    </source>
</reference>
<proteinExistence type="predicted"/>
<gene>
    <name evidence="1" type="ORF">MUN53_17070</name>
</gene>
<keyword evidence="2" id="KW-1185">Reference proteome</keyword>
<accession>A0ABT0C5T0</accession>
<sequence length="56" mass="6845">MQSQEEADELSRIIRDYYARKLENELDNLWQSGTLNQQKLDDLRSQHLRTPYNYEK</sequence>